<dbReference type="NCBIfam" id="TIGR01539">
    <property type="entry name" value="portal_lambda"/>
    <property type="match status" value="1"/>
</dbReference>
<dbReference type="GO" id="GO:0005198">
    <property type="term" value="F:structural molecule activity"/>
    <property type="evidence" value="ECO:0007669"/>
    <property type="project" value="InterPro"/>
</dbReference>
<reference evidence="2 3" key="1">
    <citation type="submission" date="2009-01" db="EMBL/GenBank/DDBJ databases">
        <title>Complete sequence of chromosome of Methylobacterium nodulans ORS 2060.</title>
        <authorList>
            <consortium name="US DOE Joint Genome Institute"/>
            <person name="Lucas S."/>
            <person name="Copeland A."/>
            <person name="Lapidus A."/>
            <person name="Glavina del Rio T."/>
            <person name="Dalin E."/>
            <person name="Tice H."/>
            <person name="Bruce D."/>
            <person name="Goodwin L."/>
            <person name="Pitluck S."/>
            <person name="Sims D."/>
            <person name="Brettin T."/>
            <person name="Detter J.C."/>
            <person name="Han C."/>
            <person name="Larimer F."/>
            <person name="Land M."/>
            <person name="Hauser L."/>
            <person name="Kyrpides N."/>
            <person name="Ivanova N."/>
            <person name="Marx C.J."/>
            <person name="Richardson P."/>
        </authorList>
    </citation>
    <scope>NUCLEOTIDE SEQUENCE [LARGE SCALE GENOMIC DNA]</scope>
    <source>
        <strain evidence="3">LMG 21967 / CNCM I-2342 / ORS 2060</strain>
    </source>
</reference>
<dbReference type="RefSeq" id="WP_015927342.1">
    <property type="nucleotide sequence ID" value="NC_011894.1"/>
</dbReference>
<feature type="region of interest" description="Disordered" evidence="1">
    <location>
        <begin position="500"/>
        <end position="532"/>
    </location>
</feature>
<organism evidence="2 3">
    <name type="scientific">Methylobacterium nodulans (strain LMG 21967 / CNCM I-2342 / ORS 2060)</name>
    <dbReference type="NCBI Taxonomy" id="460265"/>
    <lineage>
        <taxon>Bacteria</taxon>
        <taxon>Pseudomonadati</taxon>
        <taxon>Pseudomonadota</taxon>
        <taxon>Alphaproteobacteria</taxon>
        <taxon>Hyphomicrobiales</taxon>
        <taxon>Methylobacteriaceae</taxon>
        <taxon>Methylobacterium</taxon>
    </lineage>
</organism>
<dbReference type="EMBL" id="CP001349">
    <property type="protein sequence ID" value="ACL55633.1"/>
    <property type="molecule type" value="Genomic_DNA"/>
</dbReference>
<evidence type="ECO:0000256" key="1">
    <source>
        <dbReference type="SAM" id="MobiDB-lite"/>
    </source>
</evidence>
<dbReference type="InterPro" id="IPR006429">
    <property type="entry name" value="Phage_lambda_portal"/>
</dbReference>
<evidence type="ECO:0000313" key="2">
    <source>
        <dbReference type="EMBL" id="ACL55633.1"/>
    </source>
</evidence>
<dbReference type="HOGENOM" id="CLU_027870_3_0_5"/>
<keyword evidence="3" id="KW-1185">Reference proteome</keyword>
<evidence type="ECO:0000313" key="3">
    <source>
        <dbReference type="Proteomes" id="UP000008207"/>
    </source>
</evidence>
<protein>
    <submittedName>
        <fullName evidence="2">Phage portal protein, lambda family</fullName>
    </submittedName>
</protein>
<accession>B8IDR1</accession>
<name>B8IDR1_METNO</name>
<dbReference type="Pfam" id="PF05136">
    <property type="entry name" value="Phage_portal_2"/>
    <property type="match status" value="1"/>
</dbReference>
<dbReference type="STRING" id="460265.Mnod_0596"/>
<dbReference type="eggNOG" id="COG5511">
    <property type="taxonomic scope" value="Bacteria"/>
</dbReference>
<feature type="compositionally biased region" description="Basic and acidic residues" evidence="1">
    <location>
        <begin position="508"/>
        <end position="532"/>
    </location>
</feature>
<dbReference type="Proteomes" id="UP000008207">
    <property type="component" value="Chromosome"/>
</dbReference>
<gene>
    <name evidence="2" type="ordered locus">Mnod_0596</name>
</gene>
<dbReference type="AlphaFoldDB" id="B8IDR1"/>
<proteinExistence type="predicted"/>
<sequence>MPGLPQILGPDGTPAQRVVASDTAYEGASRRHTDLARFAPFNFSAQSAISYDRDLLSARIHDMARNDGWASGGVSRLVDAIIGSGWRLSSTPNARTLGLESDEAATLGETFEAYWQDYATDPDCWCDAGRRFTVGGLLALAFRHFVWDGEALGTLLWLERGGPTATALRLIDPDRLSSPPSRMDSETLQDGVELGAYGEPIAYHIRTRHPGDLKATTSVLAWERIERETPWGRRKVLHHFEPERADQYRGVSKFAQIVKKLRMLGRYDEAEVQAAVLNALLAAFVESPFDHQALADAMNGGGDDLDKYNAARLNYWDAAPVQLPGVKLNFLFPGEKVTFSQAQRPNPGFEMFERVALRNIATALGTTYEQLSSDWSQVNYSSARAALIEVWRGFTARQGFFGSGFLFPWYAAVLEEGIETGRLRLPSKLKSKPFRHFKAAYCAGRWIGPGRGWVDPLKEAQAASLRIANSFSTLERECADQGTDWQEVLQQRARERKYAAELGLPDVHAPEVKAADSGEGDQRPRKTADARD</sequence>
<dbReference type="GO" id="GO:0019068">
    <property type="term" value="P:virion assembly"/>
    <property type="evidence" value="ECO:0007669"/>
    <property type="project" value="InterPro"/>
</dbReference>
<dbReference type="OrthoDB" id="9770450at2"/>
<dbReference type="KEGG" id="mno:Mnod_0596"/>